<organism evidence="5 6">
    <name type="scientific">Brevibacterium ravenspurgense</name>
    <dbReference type="NCBI Taxonomy" id="479117"/>
    <lineage>
        <taxon>Bacteria</taxon>
        <taxon>Bacillati</taxon>
        <taxon>Actinomycetota</taxon>
        <taxon>Actinomycetes</taxon>
        <taxon>Micrococcales</taxon>
        <taxon>Brevibacteriaceae</taxon>
        <taxon>Brevibacterium</taxon>
    </lineage>
</organism>
<evidence type="ECO:0000256" key="3">
    <source>
        <dbReference type="SAM" id="MobiDB-lite"/>
    </source>
</evidence>
<dbReference type="GO" id="GO:0003677">
    <property type="term" value="F:DNA binding"/>
    <property type="evidence" value="ECO:0007669"/>
    <property type="project" value="UniProtKB-UniRule"/>
</dbReference>
<dbReference type="InterPro" id="IPR016032">
    <property type="entry name" value="Sig_transdc_resp-reg_C-effctor"/>
</dbReference>
<dbReference type="PATRIC" id="fig|479117.4.peg.1688"/>
<keyword evidence="6" id="KW-1185">Reference proteome</keyword>
<comment type="caution">
    <text evidence="5">The sequence shown here is derived from an EMBL/GenBank/DDBJ whole genome shotgun (WGS) entry which is preliminary data.</text>
</comment>
<dbReference type="CDD" id="cd00383">
    <property type="entry name" value="trans_reg_C"/>
    <property type="match status" value="1"/>
</dbReference>
<dbReference type="GO" id="GO:0006355">
    <property type="term" value="P:regulation of DNA-templated transcription"/>
    <property type="evidence" value="ECO:0007669"/>
    <property type="project" value="InterPro"/>
</dbReference>
<dbReference type="AlphaFoldDB" id="A0A150H6K4"/>
<evidence type="ECO:0000256" key="2">
    <source>
        <dbReference type="PROSITE-ProRule" id="PRU01091"/>
    </source>
</evidence>
<dbReference type="Gene3D" id="1.10.10.10">
    <property type="entry name" value="Winged helix-like DNA-binding domain superfamily/Winged helix DNA-binding domain"/>
    <property type="match status" value="1"/>
</dbReference>
<feature type="compositionally biased region" description="Low complexity" evidence="3">
    <location>
        <begin position="117"/>
        <end position="126"/>
    </location>
</feature>
<dbReference type="RefSeq" id="WP_062022381.1">
    <property type="nucleotide sequence ID" value="NZ_LQQC01000011.1"/>
</dbReference>
<dbReference type="InterPro" id="IPR036388">
    <property type="entry name" value="WH-like_DNA-bd_sf"/>
</dbReference>
<dbReference type="SMART" id="SM00862">
    <property type="entry name" value="Trans_reg_C"/>
    <property type="match status" value="1"/>
</dbReference>
<dbReference type="InterPro" id="IPR001867">
    <property type="entry name" value="OmpR/PhoB-type_DNA-bd"/>
</dbReference>
<name>A0A150H6K4_9MICO</name>
<feature type="DNA-binding region" description="OmpR/PhoB-type" evidence="2">
    <location>
        <begin position="143"/>
        <end position="242"/>
    </location>
</feature>
<feature type="region of interest" description="Disordered" evidence="3">
    <location>
        <begin position="1"/>
        <end position="45"/>
    </location>
</feature>
<evidence type="ECO:0000313" key="6">
    <source>
        <dbReference type="Proteomes" id="UP000243589"/>
    </source>
</evidence>
<dbReference type="Pfam" id="PF00486">
    <property type="entry name" value="Trans_reg_C"/>
    <property type="match status" value="1"/>
</dbReference>
<protein>
    <submittedName>
        <fullName evidence="5">Heme response regulator HssR</fullName>
    </submittedName>
</protein>
<dbReference type="SUPFAM" id="SSF46894">
    <property type="entry name" value="C-terminal effector domain of the bipartite response regulators"/>
    <property type="match status" value="1"/>
</dbReference>
<dbReference type="Proteomes" id="UP000243589">
    <property type="component" value="Unassembled WGS sequence"/>
</dbReference>
<dbReference type="GO" id="GO:0000160">
    <property type="term" value="P:phosphorelay signal transduction system"/>
    <property type="evidence" value="ECO:0007669"/>
    <property type="project" value="InterPro"/>
</dbReference>
<reference evidence="5 6" key="1">
    <citation type="submission" date="2016-01" db="EMBL/GenBank/DDBJ databases">
        <title>Use of Whole Genome Sequencing to ascertain that Brevibacterium massiliense (Roux, Raoult 2009) is a later heterotypic synonym of Brevibacterium ravenspurgense (Mages 2008).</title>
        <authorList>
            <person name="Bernier A.-M."/>
            <person name="Burdz T."/>
            <person name="Huynh C."/>
            <person name="Pachecho A.L."/>
            <person name="Wiebe D."/>
            <person name="Bonner C."/>
            <person name="Bernard K."/>
        </authorList>
    </citation>
    <scope>NUCLEOTIDE SEQUENCE [LARGE SCALE GENOMIC DNA]</scope>
    <source>
        <strain evidence="5 6">CCUG56047</strain>
    </source>
</reference>
<feature type="domain" description="OmpR/PhoB-type" evidence="4">
    <location>
        <begin position="143"/>
        <end position="242"/>
    </location>
</feature>
<feature type="region of interest" description="Disordered" evidence="3">
    <location>
        <begin position="117"/>
        <end position="151"/>
    </location>
</feature>
<accession>A0A150H6K4</accession>
<dbReference type="EMBL" id="LQQC01000011">
    <property type="protein sequence ID" value="KXZ57681.1"/>
    <property type="molecule type" value="Genomic_DNA"/>
</dbReference>
<proteinExistence type="predicted"/>
<dbReference type="PROSITE" id="PS51755">
    <property type="entry name" value="OMPR_PHOB"/>
    <property type="match status" value="1"/>
</dbReference>
<keyword evidence="1 2" id="KW-0238">DNA-binding</keyword>
<sequence length="255" mass="27482">MTQYASAPQNVHPRSAAATRRRGARLTPVDPQSAPRTYGPAGVQAQPGSARGIILYIGLSEEEAAASGTNLTEIAESLRDYTQELAPSSETQAIIALAPSGPERDLDAVRAVATGSPAARGAAARSHGPVRSRIPSRIQPPQPAEAQKPKAGLKVDLPRREVHIDGRLETVTVKEFDLLATLVSSEGCTLSRAELVDKVWGDDADRPDERTVDVHVRRLRKRLGSYSSVVRTIRGQGYRFDSHPDVEVWSASALR</sequence>
<evidence type="ECO:0000313" key="5">
    <source>
        <dbReference type="EMBL" id="KXZ57681.1"/>
    </source>
</evidence>
<evidence type="ECO:0000256" key="1">
    <source>
        <dbReference type="ARBA" id="ARBA00023125"/>
    </source>
</evidence>
<evidence type="ECO:0000259" key="4">
    <source>
        <dbReference type="PROSITE" id="PS51755"/>
    </source>
</evidence>
<gene>
    <name evidence="5" type="primary">hssR</name>
    <name evidence="5" type="ORF">Bravens_01703</name>
</gene>